<protein>
    <recommendedName>
        <fullName evidence="10">Peptidase S11 D-alanyl-D-alanine carboxypeptidase A N-terminal domain-containing protein</fullName>
    </recommendedName>
</protein>
<evidence type="ECO:0000256" key="3">
    <source>
        <dbReference type="ARBA" id="ARBA00022801"/>
    </source>
</evidence>
<keyword evidence="2" id="KW-0732">Signal</keyword>
<dbReference type="PRINTS" id="PR00725">
    <property type="entry name" value="DADACBPTASE1"/>
</dbReference>
<dbReference type="Proteomes" id="UP001501563">
    <property type="component" value="Unassembled WGS sequence"/>
</dbReference>
<keyword evidence="9" id="KW-1133">Transmembrane helix</keyword>
<evidence type="ECO:0000256" key="6">
    <source>
        <dbReference type="ARBA" id="ARBA00023316"/>
    </source>
</evidence>
<evidence type="ECO:0000256" key="5">
    <source>
        <dbReference type="ARBA" id="ARBA00022984"/>
    </source>
</evidence>
<dbReference type="Gene3D" id="3.40.710.10">
    <property type="entry name" value="DD-peptidase/beta-lactamase superfamily"/>
    <property type="match status" value="1"/>
</dbReference>
<proteinExistence type="inferred from homology"/>
<evidence type="ECO:0000256" key="1">
    <source>
        <dbReference type="ARBA" id="ARBA00007164"/>
    </source>
</evidence>
<feature type="region of interest" description="Disordered" evidence="8">
    <location>
        <begin position="1"/>
        <end position="31"/>
    </location>
</feature>
<evidence type="ECO:0000313" key="12">
    <source>
        <dbReference type="Proteomes" id="UP001501563"/>
    </source>
</evidence>
<feature type="domain" description="Peptidase S11 D-alanyl-D-alanine carboxypeptidase A N-terminal" evidence="10">
    <location>
        <begin position="111"/>
        <end position="303"/>
    </location>
</feature>
<comment type="similarity">
    <text evidence="1 7">Belongs to the peptidase S11 family.</text>
</comment>
<dbReference type="InterPro" id="IPR001967">
    <property type="entry name" value="Peptidase_S11_N"/>
</dbReference>
<keyword evidence="12" id="KW-1185">Reference proteome</keyword>
<dbReference type="PANTHER" id="PTHR21581">
    <property type="entry name" value="D-ALANYL-D-ALANINE CARBOXYPEPTIDASE"/>
    <property type="match status" value="1"/>
</dbReference>
<keyword evidence="4" id="KW-0133">Cell shape</keyword>
<keyword evidence="9" id="KW-0812">Transmembrane</keyword>
<feature type="transmembrane region" description="Helical" evidence="9">
    <location>
        <begin position="38"/>
        <end position="58"/>
    </location>
</feature>
<feature type="region of interest" description="Disordered" evidence="8">
    <location>
        <begin position="59"/>
        <end position="86"/>
    </location>
</feature>
<keyword evidence="5" id="KW-0573">Peptidoglycan synthesis</keyword>
<evidence type="ECO:0000256" key="8">
    <source>
        <dbReference type="SAM" id="MobiDB-lite"/>
    </source>
</evidence>
<organism evidence="11 12">
    <name type="scientific">Streptomyces lannensis</name>
    <dbReference type="NCBI Taxonomy" id="766498"/>
    <lineage>
        <taxon>Bacteria</taxon>
        <taxon>Bacillati</taxon>
        <taxon>Actinomycetota</taxon>
        <taxon>Actinomycetes</taxon>
        <taxon>Kitasatosporales</taxon>
        <taxon>Streptomycetaceae</taxon>
        <taxon>Streptomyces</taxon>
    </lineage>
</organism>
<dbReference type="Pfam" id="PF00768">
    <property type="entry name" value="Peptidase_S11"/>
    <property type="match status" value="1"/>
</dbReference>
<dbReference type="InterPro" id="IPR018044">
    <property type="entry name" value="Peptidase_S11"/>
</dbReference>
<dbReference type="RefSeq" id="WP_345551187.1">
    <property type="nucleotide sequence ID" value="NZ_BAAAZA010000014.1"/>
</dbReference>
<evidence type="ECO:0000256" key="7">
    <source>
        <dbReference type="RuleBase" id="RU004016"/>
    </source>
</evidence>
<keyword evidence="6" id="KW-0961">Cell wall biogenesis/degradation</keyword>
<keyword evidence="9" id="KW-0472">Membrane</keyword>
<comment type="caution">
    <text evidence="11">The sequence shown here is derived from an EMBL/GenBank/DDBJ whole genome shotgun (WGS) entry which is preliminary data.</text>
</comment>
<evidence type="ECO:0000313" key="11">
    <source>
        <dbReference type="EMBL" id="GAA3878167.1"/>
    </source>
</evidence>
<evidence type="ECO:0000256" key="2">
    <source>
        <dbReference type="ARBA" id="ARBA00022729"/>
    </source>
</evidence>
<reference evidence="12" key="1">
    <citation type="journal article" date="2019" name="Int. J. Syst. Evol. Microbiol.">
        <title>The Global Catalogue of Microorganisms (GCM) 10K type strain sequencing project: providing services to taxonomists for standard genome sequencing and annotation.</title>
        <authorList>
            <consortium name="The Broad Institute Genomics Platform"/>
            <consortium name="The Broad Institute Genome Sequencing Center for Infectious Disease"/>
            <person name="Wu L."/>
            <person name="Ma J."/>
        </authorList>
    </citation>
    <scope>NUCLEOTIDE SEQUENCE [LARGE SCALE GENOMIC DNA]</scope>
    <source>
        <strain evidence="12">JCM 16578</strain>
    </source>
</reference>
<dbReference type="SUPFAM" id="SSF56601">
    <property type="entry name" value="beta-lactamase/transpeptidase-like"/>
    <property type="match status" value="1"/>
</dbReference>
<name>A0ABP7KHS0_9ACTN</name>
<dbReference type="PANTHER" id="PTHR21581:SF33">
    <property type="entry name" value="D-ALANYL-D-ALANINE CARBOXYPEPTIDASE DACB"/>
    <property type="match status" value="1"/>
</dbReference>
<evidence type="ECO:0000259" key="10">
    <source>
        <dbReference type="Pfam" id="PF00768"/>
    </source>
</evidence>
<keyword evidence="3" id="KW-0378">Hydrolase</keyword>
<accession>A0ABP7KHS0</accession>
<sequence length="362" mass="37425">MRTAPESCERDTDRTSPPGSPGPWPVPGRSRHLPRRTALLTTGATALVTLAALAAVVVTPEGDGGGPAGTERAGGRTGRPAAAPLPWPHEGQASVLVEGLGDDGDLGTHGAQTPVPIASIAKVMTAYVILRDHPLRDGEPGPRVTVDESAANESVSGVESSVPVVQGRRLSERQLLELMLIPSGNNIARLLARWDAGSQQAFVAKMNRAAHDLGMDRTTYTGASGIEPTTTSTSADQLKLARQVMRDKVFRSVVALPSTTVPGVPGTILNTNTLLGTSGVIGLKTGSSTPAGGALMWAATAPDRRGRDRLALGVVLHQRAGTSPQEGLNAALDASSSLIEGVRRWMSGNASAPTAGPRSGRR</sequence>
<evidence type="ECO:0000256" key="9">
    <source>
        <dbReference type="SAM" id="Phobius"/>
    </source>
</evidence>
<dbReference type="EMBL" id="BAAAZA010000014">
    <property type="protein sequence ID" value="GAA3878167.1"/>
    <property type="molecule type" value="Genomic_DNA"/>
</dbReference>
<evidence type="ECO:0000256" key="4">
    <source>
        <dbReference type="ARBA" id="ARBA00022960"/>
    </source>
</evidence>
<gene>
    <name evidence="11" type="ORF">GCM10022207_50670</name>
</gene>
<dbReference type="InterPro" id="IPR012338">
    <property type="entry name" value="Beta-lactam/transpept-like"/>
</dbReference>